<dbReference type="SUPFAM" id="SSF47384">
    <property type="entry name" value="Homodimeric domain of signal transducing histidine kinase"/>
    <property type="match status" value="1"/>
</dbReference>
<name>A0A853C4Z6_9ACTN</name>
<keyword evidence="4" id="KW-1003">Cell membrane</keyword>
<dbReference type="Pfam" id="PF13581">
    <property type="entry name" value="HATPase_c_2"/>
    <property type="match status" value="1"/>
</dbReference>
<keyword evidence="6" id="KW-0808">Transferase</keyword>
<dbReference type="PROSITE" id="PS50110">
    <property type="entry name" value="RESPONSE_REGULATORY"/>
    <property type="match status" value="1"/>
</dbReference>
<dbReference type="SMART" id="SM00387">
    <property type="entry name" value="HATPase_c"/>
    <property type="match status" value="1"/>
</dbReference>
<dbReference type="InterPro" id="IPR036097">
    <property type="entry name" value="HisK_dim/P_sf"/>
</dbReference>
<organism evidence="15 16">
    <name type="scientific">Nocardioides thalensis</name>
    <dbReference type="NCBI Taxonomy" id="1914755"/>
    <lineage>
        <taxon>Bacteria</taxon>
        <taxon>Bacillati</taxon>
        <taxon>Actinomycetota</taxon>
        <taxon>Actinomycetes</taxon>
        <taxon>Propionibacteriales</taxon>
        <taxon>Nocardioidaceae</taxon>
        <taxon>Nocardioides</taxon>
    </lineage>
</organism>
<keyword evidence="7" id="KW-0547">Nucleotide-binding</keyword>
<dbReference type="EC" id="2.7.13.3" evidence="3"/>
<reference evidence="15 16" key="1">
    <citation type="submission" date="2020-07" db="EMBL/GenBank/DDBJ databases">
        <title>Sequencing the genomes of 1000 actinobacteria strains.</title>
        <authorList>
            <person name="Klenk H.-P."/>
        </authorList>
    </citation>
    <scope>NUCLEOTIDE SEQUENCE [LARGE SCALE GENOMIC DNA]</scope>
    <source>
        <strain evidence="15 16">DSM 103833</strain>
    </source>
</reference>
<dbReference type="InterPro" id="IPR004358">
    <property type="entry name" value="Sig_transdc_His_kin-like_C"/>
</dbReference>
<dbReference type="FunFam" id="3.30.565.10:FF:000023">
    <property type="entry name" value="PAS domain-containing sensor histidine kinase"/>
    <property type="match status" value="1"/>
</dbReference>
<feature type="domain" description="Response regulatory" evidence="14">
    <location>
        <begin position="603"/>
        <end position="719"/>
    </location>
</feature>
<accession>A0A853C4Z6</accession>
<keyword evidence="15" id="KW-0238">DNA-binding</keyword>
<keyword evidence="11" id="KW-0472">Membrane</keyword>
<dbReference type="SMART" id="SM00331">
    <property type="entry name" value="PP2C_SIG"/>
    <property type="match status" value="1"/>
</dbReference>
<dbReference type="Gene3D" id="3.30.450.20">
    <property type="entry name" value="PAS domain"/>
    <property type="match status" value="1"/>
</dbReference>
<dbReference type="SUPFAM" id="SSF55785">
    <property type="entry name" value="PYP-like sensor domain (PAS domain)"/>
    <property type="match status" value="1"/>
</dbReference>
<dbReference type="InterPro" id="IPR036457">
    <property type="entry name" value="PPM-type-like_dom_sf"/>
</dbReference>
<keyword evidence="5 12" id="KW-0597">Phosphoprotein</keyword>
<dbReference type="Gene3D" id="1.10.287.130">
    <property type="match status" value="1"/>
</dbReference>
<evidence type="ECO:0000256" key="5">
    <source>
        <dbReference type="ARBA" id="ARBA00022553"/>
    </source>
</evidence>
<dbReference type="InterPro" id="IPR035965">
    <property type="entry name" value="PAS-like_dom_sf"/>
</dbReference>
<dbReference type="CDD" id="cd16936">
    <property type="entry name" value="HATPase_RsbW-like"/>
    <property type="match status" value="1"/>
</dbReference>
<dbReference type="InterPro" id="IPR003594">
    <property type="entry name" value="HATPase_dom"/>
</dbReference>
<dbReference type="InterPro" id="IPR003661">
    <property type="entry name" value="HisK_dim/P_dom"/>
</dbReference>
<feature type="domain" description="Histidine kinase" evidence="13">
    <location>
        <begin position="339"/>
        <end position="557"/>
    </location>
</feature>
<dbReference type="SMART" id="SM00388">
    <property type="entry name" value="HisKA"/>
    <property type="match status" value="1"/>
</dbReference>
<evidence type="ECO:0000256" key="6">
    <source>
        <dbReference type="ARBA" id="ARBA00022679"/>
    </source>
</evidence>
<keyword evidence="16" id="KW-1185">Reference proteome</keyword>
<comment type="catalytic activity">
    <reaction evidence="1">
        <text>ATP + protein L-histidine = ADP + protein N-phospho-L-histidine.</text>
        <dbReference type="EC" id="2.7.13.3"/>
    </reaction>
</comment>
<dbReference type="InterPro" id="IPR011006">
    <property type="entry name" value="CheY-like_superfamily"/>
</dbReference>
<comment type="caution">
    <text evidence="15">The sequence shown here is derived from an EMBL/GenBank/DDBJ whole genome shotgun (WGS) entry which is preliminary data.</text>
</comment>
<dbReference type="PANTHER" id="PTHR43547:SF2">
    <property type="entry name" value="HYBRID SIGNAL TRANSDUCTION HISTIDINE KINASE C"/>
    <property type="match status" value="1"/>
</dbReference>
<dbReference type="CDD" id="cd16922">
    <property type="entry name" value="HATPase_EvgS-ArcB-TorS-like"/>
    <property type="match status" value="1"/>
</dbReference>
<keyword evidence="8 15" id="KW-0418">Kinase</keyword>
<dbReference type="Gene3D" id="3.40.50.2300">
    <property type="match status" value="1"/>
</dbReference>
<dbReference type="InterPro" id="IPR005467">
    <property type="entry name" value="His_kinase_dom"/>
</dbReference>
<comment type="subcellular location">
    <subcellularLocation>
        <location evidence="2">Cell membrane</location>
    </subcellularLocation>
</comment>
<evidence type="ECO:0000256" key="8">
    <source>
        <dbReference type="ARBA" id="ARBA00022777"/>
    </source>
</evidence>
<dbReference type="SUPFAM" id="SSF55874">
    <property type="entry name" value="ATPase domain of HSP90 chaperone/DNA topoisomerase II/histidine kinase"/>
    <property type="match status" value="1"/>
</dbReference>
<dbReference type="CDD" id="cd17574">
    <property type="entry name" value="REC_OmpR"/>
    <property type="match status" value="1"/>
</dbReference>
<dbReference type="Gene3D" id="3.30.565.10">
    <property type="entry name" value="Histidine kinase-like ATPase, C-terminal domain"/>
    <property type="match status" value="2"/>
</dbReference>
<dbReference type="AlphaFoldDB" id="A0A853C4Z6"/>
<evidence type="ECO:0000256" key="12">
    <source>
        <dbReference type="PROSITE-ProRule" id="PRU00169"/>
    </source>
</evidence>
<dbReference type="PRINTS" id="PR00344">
    <property type="entry name" value="BCTRLSENSOR"/>
</dbReference>
<dbReference type="Pfam" id="PF02518">
    <property type="entry name" value="HATPase_c"/>
    <property type="match status" value="1"/>
</dbReference>
<sequence>MSAGPDLFDLSVPAGRLMAATDWSATPIGAPETWSQTLQVLTRSVQASRYPMLLLWGEDYTQIYNDAYSELIGDRHPAAMGNDCRITLSEGWPVLEPLIEEAKSTGVASWVPALQLLLIRAGYREEAYFSVSHAPVTDDDGETRGVLTICSEVTDQVVGERRLRLLQQLSLGDDTRLALEDVAHRLVTAVADDPSDVPFLGLYLRDGAAVRRIATSDPALPGSVAPGEPDPWDLLRAAAGHAGTVAVPETLARGGAWQDPVTEALVVPIPSSDPRAPLGVLVAGVSPSRALDDLYRSFFELLAQQVGVALRNALAYEEERQRAEALAELDRAKTEFFTNVSHEFRTPLTLMLGPLQDALAAGDPALPAEHQERVTTALDAARRLLKLVNNLLTFSSLEAGSELAAREPVDLAALTVDVASGFRSAVERAGLRLDVRCPPLPRPVVIDPEHWTTIVTNLLSNALKFTFTGAIEVRLTGDGEQVSLEVRDTGVGIPEAELPRLFDRFHRVRGTASRSHEGSGIGLALVKELAVLHGGDVDVTSEVGTGTRFLVRLPWPVTAAVALPRTPTTADALTAAVTEAESWISGAEVAAPATREVAADAPHVLVADDNADMRAHIVRLLEAEGWQVTAVADGDAALHAATTIGPDLLLTDVMMPGLDGFELLRAIRDDPRTQTLPVVMLSARAGEGASTEGLEIGADDYVVKPFVSSDLIARLRTTMTMAGLRSRHVAEIQELARATALVTSGRRIDDALRLLTDQVRGILDARGVTVTVDDPEGARSALVYTVGNTEPSGAGEELVRTPVLGRRNRVLGTVEVVLSVARARRPQTEPLLTATARVLAAVVEEGWHSERQVAVAATLQGFLLPDSLPEVDGVELAASYRPAEREVQVGGDWYDVLELPDGRVALSVGDVAGHGLESALLMGQLRTAVRAYALGGMSPAETTAALDELMDRLPGASMATFFLAYLDVATGNLTWCSAGHPPPAVVRPGAPAGWIEGPVAPPLGAMFGQRPTESEAALPPEARLVLYTDGLVERRETQLDVGMPELLALLEANAGADAEQMVSRIVGRSAGGSADDVAVVVLHRLPVADQGSAGVGDARLEIEVAAAPESAAQVRRAVRGLLDEAGVDDDVAFELLIGLSEAVNNAVEHAVDPTRDVVVVRAEVDSAARRVRLEVQDFGQWRERRSSMDRGHGATLMGLGGEVRVLPGDTGTLVTLEREL</sequence>
<dbReference type="InterPro" id="IPR036890">
    <property type="entry name" value="HATPase_C_sf"/>
</dbReference>
<dbReference type="GO" id="GO:0003677">
    <property type="term" value="F:DNA binding"/>
    <property type="evidence" value="ECO:0007669"/>
    <property type="project" value="UniProtKB-KW"/>
</dbReference>
<dbReference type="Gene3D" id="3.30.450.40">
    <property type="match status" value="1"/>
</dbReference>
<dbReference type="SUPFAM" id="SSF55781">
    <property type="entry name" value="GAF domain-like"/>
    <property type="match status" value="1"/>
</dbReference>
<evidence type="ECO:0000256" key="9">
    <source>
        <dbReference type="ARBA" id="ARBA00022840"/>
    </source>
</evidence>
<dbReference type="PANTHER" id="PTHR43547">
    <property type="entry name" value="TWO-COMPONENT HISTIDINE KINASE"/>
    <property type="match status" value="1"/>
</dbReference>
<dbReference type="Gene3D" id="3.60.40.10">
    <property type="entry name" value="PPM-type phosphatase domain"/>
    <property type="match status" value="1"/>
</dbReference>
<keyword evidence="10" id="KW-0902">Two-component regulatory system</keyword>
<keyword evidence="9" id="KW-0067">ATP-binding</keyword>
<dbReference type="InterPro" id="IPR001932">
    <property type="entry name" value="PPM-type_phosphatase-like_dom"/>
</dbReference>
<evidence type="ECO:0000259" key="14">
    <source>
        <dbReference type="PROSITE" id="PS50110"/>
    </source>
</evidence>
<dbReference type="InterPro" id="IPR001789">
    <property type="entry name" value="Sig_transdc_resp-reg_receiver"/>
</dbReference>
<evidence type="ECO:0000313" key="16">
    <source>
        <dbReference type="Proteomes" id="UP000530424"/>
    </source>
</evidence>
<evidence type="ECO:0000256" key="2">
    <source>
        <dbReference type="ARBA" id="ARBA00004236"/>
    </source>
</evidence>
<gene>
    <name evidence="15" type="ORF">HNR19_003232</name>
</gene>
<proteinExistence type="predicted"/>
<dbReference type="SUPFAM" id="SSF52172">
    <property type="entry name" value="CheY-like"/>
    <property type="match status" value="1"/>
</dbReference>
<dbReference type="SUPFAM" id="SSF81606">
    <property type="entry name" value="PP2C-like"/>
    <property type="match status" value="1"/>
</dbReference>
<evidence type="ECO:0000259" key="13">
    <source>
        <dbReference type="PROSITE" id="PS50109"/>
    </source>
</evidence>
<dbReference type="SMART" id="SM00448">
    <property type="entry name" value="REC"/>
    <property type="match status" value="1"/>
</dbReference>
<protein>
    <recommendedName>
        <fullName evidence="3">histidine kinase</fullName>
        <ecNumber evidence="3">2.7.13.3</ecNumber>
    </recommendedName>
</protein>
<evidence type="ECO:0000256" key="10">
    <source>
        <dbReference type="ARBA" id="ARBA00023012"/>
    </source>
</evidence>
<evidence type="ECO:0000256" key="11">
    <source>
        <dbReference type="ARBA" id="ARBA00023136"/>
    </source>
</evidence>
<evidence type="ECO:0000256" key="3">
    <source>
        <dbReference type="ARBA" id="ARBA00012438"/>
    </source>
</evidence>
<dbReference type="CDD" id="cd00082">
    <property type="entry name" value="HisKA"/>
    <property type="match status" value="1"/>
</dbReference>
<dbReference type="GO" id="GO:0000155">
    <property type="term" value="F:phosphorelay sensor kinase activity"/>
    <property type="evidence" value="ECO:0007669"/>
    <property type="project" value="InterPro"/>
</dbReference>
<dbReference type="Proteomes" id="UP000530424">
    <property type="component" value="Unassembled WGS sequence"/>
</dbReference>
<dbReference type="GO" id="GO:0005524">
    <property type="term" value="F:ATP binding"/>
    <property type="evidence" value="ECO:0007669"/>
    <property type="project" value="UniProtKB-KW"/>
</dbReference>
<feature type="modified residue" description="4-aspartylphosphate" evidence="12">
    <location>
        <position position="652"/>
    </location>
</feature>
<dbReference type="Pfam" id="PF07228">
    <property type="entry name" value="SpoIIE"/>
    <property type="match status" value="1"/>
</dbReference>
<dbReference type="InterPro" id="IPR029016">
    <property type="entry name" value="GAF-like_dom_sf"/>
</dbReference>
<dbReference type="Pfam" id="PF00072">
    <property type="entry name" value="Response_reg"/>
    <property type="match status" value="1"/>
</dbReference>
<dbReference type="Pfam" id="PF00512">
    <property type="entry name" value="HisKA"/>
    <property type="match status" value="1"/>
</dbReference>
<dbReference type="PROSITE" id="PS50109">
    <property type="entry name" value="HIS_KIN"/>
    <property type="match status" value="1"/>
</dbReference>
<evidence type="ECO:0000256" key="1">
    <source>
        <dbReference type="ARBA" id="ARBA00000085"/>
    </source>
</evidence>
<evidence type="ECO:0000313" key="15">
    <source>
        <dbReference type="EMBL" id="NYJ02534.1"/>
    </source>
</evidence>
<dbReference type="RefSeq" id="WP_218910286.1">
    <property type="nucleotide sequence ID" value="NZ_JACCFP010000001.1"/>
</dbReference>
<evidence type="ECO:0000256" key="7">
    <source>
        <dbReference type="ARBA" id="ARBA00022741"/>
    </source>
</evidence>
<dbReference type="EMBL" id="JACCFP010000001">
    <property type="protein sequence ID" value="NYJ02534.1"/>
    <property type="molecule type" value="Genomic_DNA"/>
</dbReference>
<dbReference type="GO" id="GO:0005886">
    <property type="term" value="C:plasma membrane"/>
    <property type="evidence" value="ECO:0007669"/>
    <property type="project" value="UniProtKB-SubCell"/>
</dbReference>
<evidence type="ECO:0000256" key="4">
    <source>
        <dbReference type="ARBA" id="ARBA00022475"/>
    </source>
</evidence>